<evidence type="ECO:0000256" key="1">
    <source>
        <dbReference type="ARBA" id="ARBA00009183"/>
    </source>
</evidence>
<dbReference type="Proteomes" id="UP001201812">
    <property type="component" value="Unassembled WGS sequence"/>
</dbReference>
<comment type="caution">
    <text evidence="6">The sequence shown here is derived from an EMBL/GenBank/DDBJ whole genome shotgun (WGS) entry which is preliminary data.</text>
</comment>
<evidence type="ECO:0000256" key="4">
    <source>
        <dbReference type="ARBA" id="ARBA00023002"/>
    </source>
</evidence>
<dbReference type="Gene3D" id="3.50.50.60">
    <property type="entry name" value="FAD/NAD(P)-binding domain"/>
    <property type="match status" value="2"/>
</dbReference>
<organism evidence="6 7">
    <name type="scientific">Ditylenchus destructor</name>
    <dbReference type="NCBI Taxonomy" id="166010"/>
    <lineage>
        <taxon>Eukaryota</taxon>
        <taxon>Metazoa</taxon>
        <taxon>Ecdysozoa</taxon>
        <taxon>Nematoda</taxon>
        <taxon>Chromadorea</taxon>
        <taxon>Rhabditida</taxon>
        <taxon>Tylenchina</taxon>
        <taxon>Tylenchomorpha</taxon>
        <taxon>Sphaerularioidea</taxon>
        <taxon>Anguinidae</taxon>
        <taxon>Anguininae</taxon>
        <taxon>Ditylenchus</taxon>
    </lineage>
</organism>
<accession>A0AAD4MQ18</accession>
<dbReference type="Pfam" id="PF00743">
    <property type="entry name" value="FMO-like"/>
    <property type="match status" value="1"/>
</dbReference>
<evidence type="ECO:0000256" key="2">
    <source>
        <dbReference type="ARBA" id="ARBA00022630"/>
    </source>
</evidence>
<keyword evidence="7" id="KW-1185">Reference proteome</keyword>
<sequence length="833" mass="95427">MKMLLPNTEVIKDVMKFANRWDLDSLELVNREFAQLIRIDFSLEPYRLFRKLIIRLFNQSKECRRAKFPCTVLYEHQIKEMSFEQVVKIFGYPNIRFTSTYIAIDADYIHMEQFFEISDILKRLWEGKDLVIDMDPHRSFEQLRFFGALFNDSITTGAGNLAIIDRSYKYTPASEFSPFMCADTNRCRQITIASTMTSEFSATLLDWLHEGSYKELTWVFLFGEARVALQQVKIVVALIDELKTKFRESENPSPYKFWMMNVFHHRYLPVESFNVTTQEMLTFKKAVFGRKRYHSGLEESAFYSGSADIKVERTFVADVGARSSMLNMESDSACSDSTALDYCSVSTGTSSGNESVMCCSSRDKSVCIIGAGAAGLCAARRCLAVGITNVAVLEQCDALGGNWRIDGDLNGDESAEENLDWRIHSSMYNGLITNLPKEIMPFSDLPFPHTNIRSHYENGDSPFEPTPSFISHEEMLAYLKEYSKPVRHLIRFNSRVISVERSEISAGSDDLNQNIIRRPCWKVIVQHWSRDSLLSTKVECYDALFVCSGRHTVPRMPPFADKYQRSAIHSHLYRNARKYSGQTVCVIGGGPSGSDIALQLAEYAKKVYLSHKLPFEDNAFPPNCNVVPGVVDADPNCFILSDGQRLIDLDTVIYCTGYKHSFPFLEPTKVLQTPGNGAYTSPLYQHCIHSKYWDSLFVTGLTFQVFPMFDHEIHLALAFMLHVITPETVGGLDKMKEWETDRLRQLAERKAQLKYLHRLCDPSVVSCDPWPHFEWIRQTITSNPKANFPLNLKPIPAVMAKIYEHVHEQRRKDLQNYKTLRYIIIDDENFSVA</sequence>
<dbReference type="SUPFAM" id="SSF51905">
    <property type="entry name" value="FAD/NAD(P)-binding domain"/>
    <property type="match status" value="2"/>
</dbReference>
<evidence type="ECO:0000256" key="3">
    <source>
        <dbReference type="ARBA" id="ARBA00022827"/>
    </source>
</evidence>
<gene>
    <name evidence="6" type="ORF">DdX_15596</name>
</gene>
<name>A0AAD4MQ18_9BILA</name>
<reference evidence="6" key="1">
    <citation type="submission" date="2022-01" db="EMBL/GenBank/DDBJ databases">
        <title>Genome Sequence Resource for Two Populations of Ditylenchus destructor, the Migratory Endoparasitic Phytonematode.</title>
        <authorList>
            <person name="Zhang H."/>
            <person name="Lin R."/>
            <person name="Xie B."/>
        </authorList>
    </citation>
    <scope>NUCLEOTIDE SEQUENCE</scope>
    <source>
        <strain evidence="6">BazhouSP</strain>
    </source>
</reference>
<dbReference type="AlphaFoldDB" id="A0AAD4MQ18"/>
<dbReference type="PANTHER" id="PTHR23023">
    <property type="entry name" value="DIMETHYLANILINE MONOOXYGENASE"/>
    <property type="match status" value="1"/>
</dbReference>
<comment type="similarity">
    <text evidence="1 5">Belongs to the FMO family.</text>
</comment>
<keyword evidence="2 5" id="KW-0285">Flavoprotein</keyword>
<keyword evidence="5 6" id="KW-0503">Monooxygenase</keyword>
<dbReference type="EMBL" id="JAKKPZ010000102">
    <property type="protein sequence ID" value="KAI1702257.1"/>
    <property type="molecule type" value="Genomic_DNA"/>
</dbReference>
<dbReference type="GO" id="GO:0004499">
    <property type="term" value="F:N,N-dimethylaniline monooxygenase activity"/>
    <property type="evidence" value="ECO:0007669"/>
    <property type="project" value="InterPro"/>
</dbReference>
<dbReference type="EC" id="1.-.-.-" evidence="5"/>
<evidence type="ECO:0000256" key="5">
    <source>
        <dbReference type="RuleBase" id="RU361177"/>
    </source>
</evidence>
<dbReference type="InterPro" id="IPR020946">
    <property type="entry name" value="Flavin_mOase-like"/>
</dbReference>
<evidence type="ECO:0000313" key="6">
    <source>
        <dbReference type="EMBL" id="KAI1702257.1"/>
    </source>
</evidence>
<dbReference type="InterPro" id="IPR036188">
    <property type="entry name" value="FAD/NAD-bd_sf"/>
</dbReference>
<comment type="cofactor">
    <cofactor evidence="5">
        <name>FAD</name>
        <dbReference type="ChEBI" id="CHEBI:57692"/>
    </cofactor>
</comment>
<proteinExistence type="inferred from homology"/>
<dbReference type="GO" id="GO:0050661">
    <property type="term" value="F:NADP binding"/>
    <property type="evidence" value="ECO:0007669"/>
    <property type="project" value="InterPro"/>
</dbReference>
<keyword evidence="3 5" id="KW-0274">FAD</keyword>
<dbReference type="PRINTS" id="PR00368">
    <property type="entry name" value="FADPNR"/>
</dbReference>
<evidence type="ECO:0000313" key="7">
    <source>
        <dbReference type="Proteomes" id="UP001201812"/>
    </source>
</evidence>
<dbReference type="GO" id="GO:0050660">
    <property type="term" value="F:flavin adenine dinucleotide binding"/>
    <property type="evidence" value="ECO:0007669"/>
    <property type="project" value="InterPro"/>
</dbReference>
<dbReference type="InterPro" id="IPR050346">
    <property type="entry name" value="FMO-like"/>
</dbReference>
<protein>
    <recommendedName>
        <fullName evidence="5">Flavin-containing monooxygenase</fullName>
        <ecNumber evidence="5">1.-.-.-</ecNumber>
    </recommendedName>
</protein>
<keyword evidence="4 5" id="KW-0560">Oxidoreductase</keyword>